<dbReference type="RefSeq" id="WP_090212136.1">
    <property type="nucleotide sequence ID" value="NZ_LT629780.1"/>
</dbReference>
<dbReference type="AlphaFoldDB" id="A0A1H2ELX0"/>
<name>A0A1H2ELX0_9GAMM</name>
<proteinExistence type="predicted"/>
<organism evidence="1 2">
    <name type="scientific">Geopseudomonas guangdongensis</name>
    <dbReference type="NCBI Taxonomy" id="1245526"/>
    <lineage>
        <taxon>Bacteria</taxon>
        <taxon>Pseudomonadati</taxon>
        <taxon>Pseudomonadota</taxon>
        <taxon>Gammaproteobacteria</taxon>
        <taxon>Pseudomonadales</taxon>
        <taxon>Pseudomonadaceae</taxon>
        <taxon>Geopseudomonas</taxon>
    </lineage>
</organism>
<gene>
    <name evidence="1" type="ORF">SAMN05216580_0693</name>
</gene>
<evidence type="ECO:0000313" key="1">
    <source>
        <dbReference type="EMBL" id="SDT95999.1"/>
    </source>
</evidence>
<accession>A0A1H2ELX0</accession>
<sequence length="105" mass="11848">MKESTISEIYGLERLTGLGFEADLIDEIADMTEDEIPTSDELTAMRMHADTLIRGLDSLHYTDRARFAEVMAEVESVVAAADRYSRLRRALIEIRAGKRVEAWAT</sequence>
<dbReference type="EMBL" id="LT629780">
    <property type="protein sequence ID" value="SDT95999.1"/>
    <property type="molecule type" value="Genomic_DNA"/>
</dbReference>
<reference evidence="2" key="1">
    <citation type="submission" date="2016-10" db="EMBL/GenBank/DDBJ databases">
        <authorList>
            <person name="Varghese N."/>
            <person name="Submissions S."/>
        </authorList>
    </citation>
    <scope>NUCLEOTIDE SEQUENCE [LARGE SCALE GENOMIC DNA]</scope>
    <source>
        <strain evidence="2">CCTCC 2012022</strain>
    </source>
</reference>
<protein>
    <submittedName>
        <fullName evidence="1">Uncharacterized protein</fullName>
    </submittedName>
</protein>
<dbReference type="Proteomes" id="UP000243063">
    <property type="component" value="Chromosome I"/>
</dbReference>
<keyword evidence="2" id="KW-1185">Reference proteome</keyword>
<evidence type="ECO:0000313" key="2">
    <source>
        <dbReference type="Proteomes" id="UP000243063"/>
    </source>
</evidence>